<comment type="caution">
    <text evidence="3">The sequence shown here is derived from an EMBL/GenBank/DDBJ whole genome shotgun (WGS) entry which is preliminary data.</text>
</comment>
<dbReference type="SMART" id="SM00471">
    <property type="entry name" value="HDc"/>
    <property type="match status" value="1"/>
</dbReference>
<accession>A0A2S9YIZ4</accession>
<dbReference type="InterPro" id="IPR003607">
    <property type="entry name" value="HD/PDEase_dom"/>
</dbReference>
<dbReference type="InterPro" id="IPR027432">
    <property type="entry name" value="dGTP_triphosphohydrolase_C"/>
</dbReference>
<proteinExistence type="predicted"/>
<dbReference type="EC" id="3.1.5.1" evidence="3"/>
<dbReference type="SUPFAM" id="SSF109604">
    <property type="entry name" value="HD-domain/PDEase-like"/>
    <property type="match status" value="1"/>
</dbReference>
<evidence type="ECO:0000256" key="1">
    <source>
        <dbReference type="ARBA" id="ARBA00022801"/>
    </source>
</evidence>
<dbReference type="InterPro" id="IPR006261">
    <property type="entry name" value="dGTPase"/>
</dbReference>
<dbReference type="PANTHER" id="PTHR11373:SF32">
    <property type="entry name" value="DEOXYGUANOSINETRIPHOSPHATE TRIPHOSPHOHYDROLASE"/>
    <property type="match status" value="1"/>
</dbReference>
<dbReference type="GO" id="GO:0006203">
    <property type="term" value="P:dGTP catabolic process"/>
    <property type="evidence" value="ECO:0007669"/>
    <property type="project" value="TreeGrafter"/>
</dbReference>
<dbReference type="Gene3D" id="1.10.3410.10">
    <property type="entry name" value="putative deoxyguanosinetriphosphate triphosphohydrolase like domain"/>
    <property type="match status" value="1"/>
</dbReference>
<dbReference type="PROSITE" id="PS51831">
    <property type="entry name" value="HD"/>
    <property type="match status" value="1"/>
</dbReference>
<dbReference type="Gene3D" id="1.10.3550.10">
    <property type="entry name" value="eoxyguanosinetriphosphate triphosphohydrolase domain-like"/>
    <property type="match status" value="1"/>
</dbReference>
<evidence type="ECO:0000313" key="3">
    <source>
        <dbReference type="EMBL" id="PRQ05073.1"/>
    </source>
</evidence>
<name>A0A2S9YIZ4_9BACT</name>
<dbReference type="InterPro" id="IPR006674">
    <property type="entry name" value="HD_domain"/>
</dbReference>
<gene>
    <name evidence="3" type="primary">dgt</name>
    <name evidence="3" type="ORF">ENSA5_04360</name>
</gene>
<dbReference type="Proteomes" id="UP000237968">
    <property type="component" value="Unassembled WGS sequence"/>
</dbReference>
<dbReference type="Pfam" id="PF01966">
    <property type="entry name" value="HD"/>
    <property type="match status" value="1"/>
</dbReference>
<dbReference type="GO" id="GO:0008832">
    <property type="term" value="F:dGTPase activity"/>
    <property type="evidence" value="ECO:0007669"/>
    <property type="project" value="UniProtKB-EC"/>
</dbReference>
<protein>
    <submittedName>
        <fullName evidence="3">Deoxyguanosinetriphosphate triphosphohydrolase</fullName>
        <ecNumber evidence="3">3.1.5.1</ecNumber>
    </submittedName>
</protein>
<keyword evidence="1 3" id="KW-0378">Hydrolase</keyword>
<evidence type="ECO:0000313" key="4">
    <source>
        <dbReference type="Proteomes" id="UP000237968"/>
    </source>
</evidence>
<dbReference type="Gene3D" id="1.10.3210.10">
    <property type="entry name" value="Hypothetical protein af1432"/>
    <property type="match status" value="1"/>
</dbReference>
<dbReference type="NCBIfam" id="TIGR01353">
    <property type="entry name" value="dGTP_triPase"/>
    <property type="match status" value="1"/>
</dbReference>
<dbReference type="InterPro" id="IPR050135">
    <property type="entry name" value="dGTPase-like"/>
</dbReference>
<evidence type="ECO:0000259" key="2">
    <source>
        <dbReference type="PROSITE" id="PS51831"/>
    </source>
</evidence>
<dbReference type="RefSeq" id="WP_106389905.1">
    <property type="nucleotide sequence ID" value="NZ_PVNK01000019.1"/>
</dbReference>
<feature type="domain" description="HD" evidence="2">
    <location>
        <begin position="68"/>
        <end position="189"/>
    </location>
</feature>
<dbReference type="OrthoDB" id="9803619at2"/>
<keyword evidence="4" id="KW-1185">Reference proteome</keyword>
<organism evidence="3 4">
    <name type="scientific">Enhygromyxa salina</name>
    <dbReference type="NCBI Taxonomy" id="215803"/>
    <lineage>
        <taxon>Bacteria</taxon>
        <taxon>Pseudomonadati</taxon>
        <taxon>Myxococcota</taxon>
        <taxon>Polyangia</taxon>
        <taxon>Nannocystales</taxon>
        <taxon>Nannocystaceae</taxon>
        <taxon>Enhygromyxa</taxon>
    </lineage>
</organism>
<dbReference type="AlphaFoldDB" id="A0A2S9YIZ4"/>
<dbReference type="PANTHER" id="PTHR11373">
    <property type="entry name" value="DEOXYNUCLEOSIDE TRIPHOSPHATE TRIPHOSPHOHYDROLASE"/>
    <property type="match status" value="1"/>
</dbReference>
<dbReference type="InterPro" id="IPR023293">
    <property type="entry name" value="dGTP_triP_hydro_central_sf"/>
</dbReference>
<sequence>MADTSERMTWDRLLSSARLRHGAVTPSSEPRNEFERDYDRILFSEPFRRLMDKTQVFPMPENDHVHNRLIHSLEVASVGRSMGRLVGREMQPDRSGVLGDVVASACLMHDLGNPPFGHAGEDAIASWFAQDAHAELLADLSPAERRDLIEFEGNAQSFRTVARLSMYGEDGGMRLTHAVLAAAAKYPCSSTSTAHKKFNFFVNDAPLFAELAEGVGLLPRGRDEFGAEAWARHPLAYLVEAADDVCYHVMDFEDGTILGLIDEGTARAQLAALVGKPELGGSRRSISSLRAIAINVVVKQVAEAFCTHEQALLAGEAIGPLIAGIPAAPALDAIRELSVARCYRAEQVLRVELAGYEVLGGLLDFLVPAVLAAPEARSKRQHKLLGLLGLEDEVERSPYQRLLQVTDFLVALTDRSAVRLFRELRGTELAGARGVG</sequence>
<dbReference type="EMBL" id="PVNK01000019">
    <property type="protein sequence ID" value="PRQ05073.1"/>
    <property type="molecule type" value="Genomic_DNA"/>
</dbReference>
<reference evidence="3 4" key="1">
    <citation type="submission" date="2018-03" db="EMBL/GenBank/DDBJ databases">
        <title>Draft Genome Sequences of the Obligatory Marine Myxobacteria Enhygromyxa salina SWB005.</title>
        <authorList>
            <person name="Poehlein A."/>
            <person name="Moghaddam J.A."/>
            <person name="Harms H."/>
            <person name="Alanjari M."/>
            <person name="Koenig G.M."/>
            <person name="Daniel R."/>
            <person name="Schaeberle T.F."/>
        </authorList>
    </citation>
    <scope>NUCLEOTIDE SEQUENCE [LARGE SCALE GENOMIC DNA]</scope>
    <source>
        <strain evidence="3 4">SWB005</strain>
    </source>
</reference>
<dbReference type="CDD" id="cd00077">
    <property type="entry name" value="HDc"/>
    <property type="match status" value="1"/>
</dbReference>